<dbReference type="SMART" id="SM00882">
    <property type="entry name" value="CoA_trans"/>
    <property type="match status" value="1"/>
</dbReference>
<evidence type="ECO:0000313" key="8">
    <source>
        <dbReference type="Proteomes" id="UP000476934"/>
    </source>
</evidence>
<reference evidence="6" key="2">
    <citation type="submission" date="2020-02" db="EMBL/GenBank/DDBJ databases">
        <authorList>
            <person name="Feng H."/>
        </authorList>
    </citation>
    <scope>NUCLEOTIDE SEQUENCE [LARGE SCALE GENOMIC DNA]</scope>
    <source>
        <strain evidence="6">Gsoil 114</strain>
    </source>
</reference>
<dbReference type="Proteomes" id="UP000476934">
    <property type="component" value="Unassembled WGS sequence"/>
</dbReference>
<name>A0A0A6XWI8_9BACI</name>
<accession>A0A0A6XWI8</accession>
<evidence type="ECO:0000256" key="3">
    <source>
        <dbReference type="PIRNR" id="PIRNR000858"/>
    </source>
</evidence>
<dbReference type="InterPro" id="IPR014388">
    <property type="entry name" value="3-oxoacid_CoA-transferase"/>
</dbReference>
<evidence type="ECO:0000313" key="5">
    <source>
        <dbReference type="EMBL" id="KHD84492.1"/>
    </source>
</evidence>
<comment type="similarity">
    <text evidence="1 3">Belongs to the 3-oxoacid CoA-transferase family.</text>
</comment>
<dbReference type="SUPFAM" id="SSF100950">
    <property type="entry name" value="NagB/RpiA/CoA transferase-like"/>
    <property type="match status" value="2"/>
</dbReference>
<dbReference type="GO" id="GO:0046952">
    <property type="term" value="P:ketone body catabolic process"/>
    <property type="evidence" value="ECO:0007669"/>
    <property type="project" value="InterPro"/>
</dbReference>
<dbReference type="InterPro" id="IPR037171">
    <property type="entry name" value="NagB/RpiA_transferase-like"/>
</dbReference>
<sequence>MKANVLKANQVIDLIKDGDTVATVGMTLVGASESILKAIENSFLQTGHPHHLTLVHSAGQSDRKNGIQHFAHEGLVKRIIGSHWGLQPKWMELIAHDKVEAYCLPQGQIAQLYRSMACGLPGKMSKVGLGTFVDPRIEGGKMNKRTKQLEDLTEIIEYGNEEYMFYKKIPLDICIIRGTTADEMGNISMEEEAMKLEVLPAVLATKRFGGKVIVQVKRLAETGTIDPKTVVVPGVFVDAIVVCDNPLEDHRQTSSWFYDPSYSGNLRVPQTSIKPLELSIRKFIGRRAMLEIHNGDVINLGTGIPNDVIGNIANEEGVSDKFMITVESGIYGGVQAGGIDFGIGQNVYAMLSHVDQMDYYNGAGVDVTFMGAGELDSEGNVNATKMGARCTGAGGFIDITQNAKKVVFCATFSAGGGEISLQNNKVTVVREGSIKKMVSKVSQISFNGNLAREKGQDVIFITERAVFKLVKEGVMLTEIAPGIDLQKDVLDMMEFQPLISKDLKVMNEQFFIEGSFGLKELMEKNKILSI</sequence>
<dbReference type="PANTHER" id="PTHR43293">
    <property type="entry name" value="ACETATE COA-TRANSFERASE YDIF"/>
    <property type="match status" value="1"/>
</dbReference>
<dbReference type="PANTHER" id="PTHR43293:SF1">
    <property type="entry name" value="ACETATE COA-TRANSFERASE YDIF"/>
    <property type="match status" value="1"/>
</dbReference>
<evidence type="ECO:0000256" key="2">
    <source>
        <dbReference type="ARBA" id="ARBA00022679"/>
    </source>
</evidence>
<dbReference type="Proteomes" id="UP000030588">
    <property type="component" value="Unassembled WGS sequence"/>
</dbReference>
<dbReference type="GO" id="GO:0008410">
    <property type="term" value="F:CoA-transferase activity"/>
    <property type="evidence" value="ECO:0007669"/>
    <property type="project" value="InterPro"/>
</dbReference>
<dbReference type="Gene3D" id="3.40.1080.10">
    <property type="entry name" value="Glutaconate Coenzyme A-transferase"/>
    <property type="match status" value="2"/>
</dbReference>
<dbReference type="STRING" id="363870.NG54_15145"/>
<organism evidence="5 7">
    <name type="scientific">Heyndrickxia ginsengihumi</name>
    <dbReference type="NCBI Taxonomy" id="363870"/>
    <lineage>
        <taxon>Bacteria</taxon>
        <taxon>Bacillati</taxon>
        <taxon>Bacillota</taxon>
        <taxon>Bacilli</taxon>
        <taxon>Bacillales</taxon>
        <taxon>Bacillaceae</taxon>
        <taxon>Heyndrickxia</taxon>
    </lineage>
</organism>
<evidence type="ECO:0000313" key="6">
    <source>
        <dbReference type="EMBL" id="NEY19303.1"/>
    </source>
</evidence>
<reference evidence="6 8" key="3">
    <citation type="submission" date="2020-03" db="EMBL/GenBank/DDBJ databases">
        <title>Bacillus aquiflavi sp. nov., isolated from yellow water of strong flavor Chinese baijiu in Yibin region of China.</title>
        <authorList>
            <person name="Xie J."/>
        </authorList>
    </citation>
    <scope>NUCLEOTIDE SEQUENCE [LARGE SCALE GENOMIC DNA]</scope>
    <source>
        <strain evidence="6 8">Gsoil 114</strain>
    </source>
</reference>
<dbReference type="EMBL" id="JAAIWK010000005">
    <property type="protein sequence ID" value="NEY19303.1"/>
    <property type="molecule type" value="Genomic_DNA"/>
</dbReference>
<dbReference type="OrthoDB" id="9805230at2"/>
<keyword evidence="2 3" id="KW-0808">Transferase</keyword>
<feature type="active site" description="5-glutamyl coenzyme A thioester intermediate" evidence="4">
    <location>
        <position position="327"/>
    </location>
</feature>
<dbReference type="AlphaFoldDB" id="A0A0A6XWI8"/>
<comment type="caution">
    <text evidence="5">The sequence shown here is derived from an EMBL/GenBank/DDBJ whole genome shotgun (WGS) entry which is preliminary data.</text>
</comment>
<dbReference type="InterPro" id="IPR004165">
    <property type="entry name" value="CoA_trans_fam_I"/>
</dbReference>
<reference evidence="5 7" key="1">
    <citation type="submission" date="2014-10" db="EMBL/GenBank/DDBJ databases">
        <title>Draft genome of phytase producing Bacillus ginsengihumi strain M2.11.</title>
        <authorList>
            <person name="Toymentseva A."/>
            <person name="Boulygina E.A."/>
            <person name="Kazakov S.V."/>
            <person name="Kayumov I."/>
            <person name="Suleimanova A.D."/>
            <person name="Mardanova A.M."/>
            <person name="Maria S.N."/>
            <person name="Sergey M.Y."/>
            <person name="Sharipova M.R."/>
        </authorList>
    </citation>
    <scope>NUCLEOTIDE SEQUENCE [LARGE SCALE GENOMIC DNA]</scope>
    <source>
        <strain evidence="5 7">M2.11</strain>
    </source>
</reference>
<gene>
    <name evidence="6" type="ORF">G4D61_04890</name>
    <name evidence="5" type="ORF">NG54_15145</name>
</gene>
<evidence type="ECO:0000256" key="1">
    <source>
        <dbReference type="ARBA" id="ARBA00007154"/>
    </source>
</evidence>
<dbReference type="PIRSF" id="PIRSF000858">
    <property type="entry name" value="SCOT-t"/>
    <property type="match status" value="1"/>
</dbReference>
<proteinExistence type="inferred from homology"/>
<keyword evidence="8" id="KW-1185">Reference proteome</keyword>
<dbReference type="Pfam" id="PF01144">
    <property type="entry name" value="CoA_trans"/>
    <property type="match status" value="2"/>
</dbReference>
<dbReference type="EMBL" id="JRUN01000056">
    <property type="protein sequence ID" value="KHD84492.1"/>
    <property type="molecule type" value="Genomic_DNA"/>
</dbReference>
<evidence type="ECO:0000313" key="7">
    <source>
        <dbReference type="Proteomes" id="UP000030588"/>
    </source>
</evidence>
<protein>
    <submittedName>
        <fullName evidence="6">Acyl CoA:acetate/3-ketoacid CoA transferase</fullName>
    </submittedName>
    <submittedName>
        <fullName evidence="5">CoA-transferase</fullName>
    </submittedName>
</protein>
<evidence type="ECO:0000256" key="4">
    <source>
        <dbReference type="PIRSR" id="PIRSR000858-1"/>
    </source>
</evidence>
<dbReference type="RefSeq" id="WP_025727252.1">
    <property type="nucleotide sequence ID" value="NZ_JAAIWK010000005.1"/>
</dbReference>